<dbReference type="EMBL" id="UDYI01000188">
    <property type="protein sequence ID" value="SRR27326.1"/>
    <property type="molecule type" value="Genomic_DNA"/>
</dbReference>
<evidence type="ECO:0000313" key="6">
    <source>
        <dbReference type="Proteomes" id="UP000040926"/>
    </source>
</evidence>
<organism evidence="5 10">
    <name type="scientific">Shigella sonnei</name>
    <dbReference type="NCBI Taxonomy" id="624"/>
    <lineage>
        <taxon>Bacteria</taxon>
        <taxon>Pseudomonadati</taxon>
        <taxon>Pseudomonadota</taxon>
        <taxon>Gammaproteobacteria</taxon>
        <taxon>Enterobacterales</taxon>
        <taxon>Enterobacteriaceae</taxon>
        <taxon>Shigella</taxon>
    </lineage>
</organism>
<comment type="caution">
    <text evidence="5">The sequence shown here is derived from an EMBL/GenBank/DDBJ whole genome shotgun (WGS) entry which is preliminary data.</text>
</comment>
<proteinExistence type="predicted"/>
<protein>
    <submittedName>
        <fullName evidence="5">Transcriptional regulator</fullName>
    </submittedName>
</protein>
<evidence type="ECO:0000313" key="2">
    <source>
        <dbReference type="EMBL" id="CSS01922.1"/>
    </source>
</evidence>
<evidence type="ECO:0000313" key="10">
    <source>
        <dbReference type="Proteomes" id="UP000251393"/>
    </source>
</evidence>
<dbReference type="EMBL" id="FUBI01000184">
    <property type="protein sequence ID" value="SJH58349.1"/>
    <property type="molecule type" value="Genomic_DNA"/>
</dbReference>
<evidence type="ECO:0000313" key="1">
    <source>
        <dbReference type="EMBL" id="CSL04740.1"/>
    </source>
</evidence>
<evidence type="ECO:0000313" key="7">
    <source>
        <dbReference type="Proteomes" id="UP000045991"/>
    </source>
</evidence>
<evidence type="ECO:0000313" key="9">
    <source>
        <dbReference type="Proteomes" id="UP000188006"/>
    </source>
</evidence>
<dbReference type="AlphaFoldDB" id="A0A2Y6ECC7"/>
<dbReference type="Proteomes" id="UP000251393">
    <property type="component" value="Unassembled WGS sequence"/>
</dbReference>
<dbReference type="EMBL" id="CWXZ01000190">
    <property type="protein sequence ID" value="CSL04740.1"/>
    <property type="molecule type" value="Genomic_DNA"/>
</dbReference>
<evidence type="ECO:0000313" key="8">
    <source>
        <dbReference type="Proteomes" id="UP000187708"/>
    </source>
</evidence>
<sequence>MNFIRQGLGIALLPELTLKTIAGELCSVPHEPTFYRQIEVYWQ</sequence>
<dbReference type="Proteomes" id="UP000045991">
    <property type="component" value="Unassembled WGS sequence"/>
</dbReference>
<reference evidence="5 10" key="2">
    <citation type="submission" date="2018-06" db="EMBL/GenBank/DDBJ databases">
        <authorList>
            <consortium name="Pathogen Informatics"/>
            <person name="Doyle S."/>
        </authorList>
    </citation>
    <scope>NUCLEOTIDE SEQUENCE [LARGE SCALE GENOMIC DNA]</scope>
    <source>
        <strain evidence="5 10">4028STDY6275292</strain>
    </source>
</reference>
<dbReference type="EMBL" id="FTSV01000195">
    <property type="protein sequence ID" value="SIY33707.1"/>
    <property type="molecule type" value="Genomic_DNA"/>
</dbReference>
<evidence type="ECO:0000313" key="4">
    <source>
        <dbReference type="EMBL" id="SJH58349.1"/>
    </source>
</evidence>
<name>A0A2Y6ECC7_SHISO</name>
<accession>A0A2Y6ECC7</accession>
<evidence type="ECO:0000313" key="3">
    <source>
        <dbReference type="EMBL" id="SIY33707.1"/>
    </source>
</evidence>
<dbReference type="Proteomes" id="UP000188006">
    <property type="component" value="Unassembled WGS sequence"/>
</dbReference>
<reference evidence="6 7" key="1">
    <citation type="submission" date="2015-07" db="EMBL/GenBank/DDBJ databases">
        <authorList>
            <consortium name="Pathogen Informatics"/>
        </authorList>
    </citation>
    <scope>NUCLEOTIDE SEQUENCE [LARGE SCALE GENOMIC DNA]</scope>
    <source>
        <strain evidence="2 6">20003593_1361393</strain>
        <strain evidence="1 7">20352044</strain>
        <strain evidence="3 8">2090STDY5461769</strain>
        <strain evidence="9">sh1405</strain>
        <strain evidence="4">Sh1405</strain>
    </source>
</reference>
<evidence type="ECO:0000313" key="5">
    <source>
        <dbReference type="EMBL" id="SRR27326.1"/>
    </source>
</evidence>
<dbReference type="Proteomes" id="UP000187708">
    <property type="component" value="Unassembled WGS sequence"/>
</dbReference>
<dbReference type="EMBL" id="CXEC01000171">
    <property type="protein sequence ID" value="CSS01922.1"/>
    <property type="molecule type" value="Genomic_DNA"/>
</dbReference>
<gene>
    <name evidence="2" type="ORF">ERS008175_03853</name>
    <name evidence="1" type="ORF">ERS428554_04341</name>
    <name evidence="4" type="ORF">SAMEA1569760_04121</name>
    <name evidence="3" type="ORF">SAMEA2054241_03909</name>
    <name evidence="5" type="ORF">SAMEA3710766_04238</name>
</gene>
<dbReference type="Proteomes" id="UP000040926">
    <property type="component" value="Unassembled WGS sequence"/>
</dbReference>